<feature type="transmembrane region" description="Helical" evidence="1">
    <location>
        <begin position="325"/>
        <end position="343"/>
    </location>
</feature>
<feature type="transmembrane region" description="Helical" evidence="1">
    <location>
        <begin position="134"/>
        <end position="155"/>
    </location>
</feature>
<comment type="caution">
    <text evidence="2">The sequence shown here is derived from an EMBL/GenBank/DDBJ whole genome shotgun (WGS) entry which is preliminary data.</text>
</comment>
<feature type="transmembrane region" description="Helical" evidence="1">
    <location>
        <begin position="167"/>
        <end position="190"/>
    </location>
</feature>
<keyword evidence="1" id="KW-1133">Transmembrane helix</keyword>
<keyword evidence="3" id="KW-1185">Reference proteome</keyword>
<dbReference type="EMBL" id="JBBMFJ010000011">
    <property type="protein sequence ID" value="MEQ2562904.1"/>
    <property type="molecule type" value="Genomic_DNA"/>
</dbReference>
<gene>
    <name evidence="2" type="ORF">WMO41_06970</name>
</gene>
<feature type="transmembrane region" description="Helical" evidence="1">
    <location>
        <begin position="202"/>
        <end position="221"/>
    </location>
</feature>
<feature type="transmembrane region" description="Helical" evidence="1">
    <location>
        <begin position="97"/>
        <end position="122"/>
    </location>
</feature>
<feature type="transmembrane region" description="Helical" evidence="1">
    <location>
        <begin position="67"/>
        <end position="85"/>
    </location>
</feature>
<keyword evidence="1" id="KW-0812">Transmembrane</keyword>
<accession>A0ABV1HLB1</accession>
<evidence type="ECO:0000313" key="3">
    <source>
        <dbReference type="Proteomes" id="UP001437460"/>
    </source>
</evidence>
<evidence type="ECO:0000313" key="2">
    <source>
        <dbReference type="EMBL" id="MEQ2562904.1"/>
    </source>
</evidence>
<feature type="transmembrane region" description="Helical" evidence="1">
    <location>
        <begin position="293"/>
        <end position="313"/>
    </location>
</feature>
<feature type="transmembrane region" description="Helical" evidence="1">
    <location>
        <begin position="12"/>
        <end position="33"/>
    </location>
</feature>
<sequence>MEGKKLSNSTIINGVALGFSVAFLISSLVAAIYTRELGNVLHGWYLIMTSPSPLVTDYLEIGGLPSAMLNAGACGMACWLFMVGLKGDSRPSTLAGYFLVVAHCFYGLNFLTMWPCFLAPFLYLHLKKLDFKNNLHVCMFTTSFGPFIGELLFRYTQKTFTFGHPSLTVSGVLLTIAFSIMLGFIVPAILPGAHAWHKGYNLYNGGLAFGLFGFFLFNFFYNTMGIDPSSKLTRFNPVYEQFGHSFQLYANCFFLILFAICIATGYYLNGKSFKGYGELIRDTGHQSDFAAKYSMPVCLINIGLVGTCFLLYLDVIMVYTEGVGFTGATIGVVLAAMTFTCMGQHPGNIWPILAGYQLLYFVTMFLCHINGREMSWTITTQGYINGVAFATGLCPIAGRYGRRAGIAAGFMCASMCTATSALHGGLVLYNGGFTTGITALILLPILEHYIPKTREFMNNKRLNKEDMIALVETFKPND</sequence>
<evidence type="ECO:0000256" key="1">
    <source>
        <dbReference type="SAM" id="Phobius"/>
    </source>
</evidence>
<dbReference type="InterPro" id="IPR011470">
    <property type="entry name" value="DUF1576"/>
</dbReference>
<organism evidence="2 3">
    <name type="scientific">Ventrimonas faecis</name>
    <dbReference type="NCBI Taxonomy" id="3133170"/>
    <lineage>
        <taxon>Bacteria</taxon>
        <taxon>Bacillati</taxon>
        <taxon>Bacillota</taxon>
        <taxon>Clostridia</taxon>
        <taxon>Lachnospirales</taxon>
        <taxon>Lachnospiraceae</taxon>
        <taxon>Ventrimonas</taxon>
    </lineage>
</organism>
<dbReference type="Proteomes" id="UP001437460">
    <property type="component" value="Unassembled WGS sequence"/>
</dbReference>
<feature type="transmembrane region" description="Helical" evidence="1">
    <location>
        <begin position="404"/>
        <end position="422"/>
    </location>
</feature>
<feature type="transmembrane region" description="Helical" evidence="1">
    <location>
        <begin position="428"/>
        <end position="450"/>
    </location>
</feature>
<feature type="transmembrane region" description="Helical" evidence="1">
    <location>
        <begin position="248"/>
        <end position="268"/>
    </location>
</feature>
<dbReference type="Pfam" id="PF07613">
    <property type="entry name" value="DUF1576"/>
    <property type="match status" value="2"/>
</dbReference>
<name>A0ABV1HLB1_9FIRM</name>
<keyword evidence="1" id="KW-0472">Membrane</keyword>
<reference evidence="2 3" key="1">
    <citation type="submission" date="2024-03" db="EMBL/GenBank/DDBJ databases">
        <title>Human intestinal bacterial collection.</title>
        <authorList>
            <person name="Pauvert C."/>
            <person name="Hitch T.C.A."/>
            <person name="Clavel T."/>
        </authorList>
    </citation>
    <scope>NUCLEOTIDE SEQUENCE [LARGE SCALE GENOMIC DNA]</scope>
    <source>
        <strain evidence="2 3">CLA-AP-H27</strain>
    </source>
</reference>
<feature type="transmembrane region" description="Helical" evidence="1">
    <location>
        <begin position="349"/>
        <end position="369"/>
    </location>
</feature>
<dbReference type="RefSeq" id="WP_349229133.1">
    <property type="nucleotide sequence ID" value="NZ_JBBMFJ010000011.1"/>
</dbReference>
<protein>
    <submittedName>
        <fullName evidence="2">DUF1576 domain-containing protein</fullName>
    </submittedName>
</protein>
<proteinExistence type="predicted"/>